<dbReference type="EMBL" id="NBWU01000002">
    <property type="protein sequence ID" value="PCE65019.1"/>
    <property type="molecule type" value="Genomic_DNA"/>
</dbReference>
<protein>
    <submittedName>
        <fullName evidence="1">Uncharacterized protein</fullName>
    </submittedName>
</protein>
<proteinExistence type="predicted"/>
<keyword evidence="2" id="KW-1185">Reference proteome</keyword>
<evidence type="ECO:0000313" key="1">
    <source>
        <dbReference type="EMBL" id="PCE65019.1"/>
    </source>
</evidence>
<sequence>MPYNEPSLSKVLLITSISCLTLLSCKENTTTKSIEEIVVRHHENAYTAVPSSIDSTLYSITYHKKKVFHALGLQADNTLDYVLIKDPNMLDTFYYLGQKMPCESEKVLIHDSKQYIVHRFLHDLPDGADEEGYFYAINNRIVAFRSLPWQIADIYEFDTIPSNTILNSDTTGFYRPVRGFEIKTAKQHY</sequence>
<gene>
    <name evidence="1" type="ORF">B7P33_07640</name>
</gene>
<evidence type="ECO:0000313" key="2">
    <source>
        <dbReference type="Proteomes" id="UP000219559"/>
    </source>
</evidence>
<accession>A0A2A4G7S0</accession>
<dbReference type="Proteomes" id="UP000219559">
    <property type="component" value="Unassembled WGS sequence"/>
</dbReference>
<dbReference type="AlphaFoldDB" id="A0A2A4G7S0"/>
<reference evidence="1 2" key="1">
    <citation type="submission" date="2017-04" db="EMBL/GenBank/DDBJ databases">
        <title>A new member of the family Flavobacteriaceae isolated from ascidians.</title>
        <authorList>
            <person name="Chen L."/>
        </authorList>
    </citation>
    <scope>NUCLEOTIDE SEQUENCE [LARGE SCALE GENOMIC DNA]</scope>
    <source>
        <strain evidence="1 2">HQA918</strain>
    </source>
</reference>
<dbReference type="RefSeq" id="WP_097440298.1">
    <property type="nucleotide sequence ID" value="NZ_KZ300476.1"/>
</dbReference>
<name>A0A2A4G7S0_9FLAO</name>
<organism evidence="1 2">
    <name type="scientific">Sediminicola luteus</name>
    <dbReference type="NCBI Taxonomy" id="319238"/>
    <lineage>
        <taxon>Bacteria</taxon>
        <taxon>Pseudomonadati</taxon>
        <taxon>Bacteroidota</taxon>
        <taxon>Flavobacteriia</taxon>
        <taxon>Flavobacteriales</taxon>
        <taxon>Flavobacteriaceae</taxon>
        <taxon>Sediminicola</taxon>
    </lineage>
</organism>
<comment type="caution">
    <text evidence="1">The sequence shown here is derived from an EMBL/GenBank/DDBJ whole genome shotgun (WGS) entry which is preliminary data.</text>
</comment>